<evidence type="ECO:0000313" key="2">
    <source>
        <dbReference type="Proteomes" id="UP000694558"/>
    </source>
</evidence>
<evidence type="ECO:0008006" key="3">
    <source>
        <dbReference type="Google" id="ProtNLM"/>
    </source>
</evidence>
<accession>A0A8D3ALH4</accession>
<dbReference type="GeneTree" id="ENSGT00940000164115"/>
<name>A0A8D3ALH4_SCOMX</name>
<reference evidence="1" key="2">
    <citation type="submission" date="2025-08" db="UniProtKB">
        <authorList>
            <consortium name="Ensembl"/>
        </authorList>
    </citation>
    <scope>IDENTIFICATION</scope>
</reference>
<protein>
    <recommendedName>
        <fullName evidence="3">DDE Tnp4 domain-containing protein</fullName>
    </recommendedName>
</protein>
<dbReference type="AlphaFoldDB" id="A0A8D3ALH4"/>
<evidence type="ECO:0000313" key="1">
    <source>
        <dbReference type="Ensembl" id="ENSSMAP00000020086.2"/>
    </source>
</evidence>
<proteinExistence type="predicted"/>
<dbReference type="Proteomes" id="UP000694558">
    <property type="component" value="Chromosome 13"/>
</dbReference>
<organism evidence="1 2">
    <name type="scientific">Scophthalmus maximus</name>
    <name type="common">Turbot</name>
    <name type="synonym">Psetta maxima</name>
    <dbReference type="NCBI Taxonomy" id="52904"/>
    <lineage>
        <taxon>Eukaryota</taxon>
        <taxon>Metazoa</taxon>
        <taxon>Chordata</taxon>
        <taxon>Craniata</taxon>
        <taxon>Vertebrata</taxon>
        <taxon>Euteleostomi</taxon>
        <taxon>Actinopterygii</taxon>
        <taxon>Neopterygii</taxon>
        <taxon>Teleostei</taxon>
        <taxon>Neoteleostei</taxon>
        <taxon>Acanthomorphata</taxon>
        <taxon>Carangaria</taxon>
        <taxon>Pleuronectiformes</taxon>
        <taxon>Pleuronectoidei</taxon>
        <taxon>Scophthalmidae</taxon>
        <taxon>Scophthalmus</taxon>
    </lineage>
</organism>
<reference evidence="1" key="1">
    <citation type="submission" date="2023-05" db="EMBL/GenBank/DDBJ databases">
        <title>High-quality long-read genome of Scophthalmus maximus.</title>
        <authorList>
            <person name="Lien S."/>
            <person name="Martinez P."/>
        </authorList>
    </citation>
    <scope>NUCLEOTIDE SEQUENCE [LARGE SCALE GENOMIC DNA]</scope>
</reference>
<sequence length="215" mass="24151">MRDFARLFPDQFRAREELVSPLYRSKTTNYRDRISVGERLAVTLRFLATGERAECFLRGLFVSRVAASSGWIPGRWNFPNCLGALDPTRNRIHTSQGRTHTLSVVLMALVDSCYRFLCVDVGRSGRIADGRAFGGRTTDLQLQAVEASEGGRKRLSVLASRFRVFLTTINIQDPAKVEDIVLACCALHNFLRTESVHIWRQAPLPHTANATSRAK</sequence>
<dbReference type="Ensembl" id="ENSSMAT00000020331.2">
    <property type="protein sequence ID" value="ENSSMAP00000020086.2"/>
    <property type="gene ID" value="ENSSMAG00000012267.2"/>
</dbReference>